<reference evidence="1 2" key="1">
    <citation type="journal article" date="2023" name="Sci. Data">
        <title>Genome assembly of the Korean intertidal mud-creeper Batillaria attramentaria.</title>
        <authorList>
            <person name="Patra A.K."/>
            <person name="Ho P.T."/>
            <person name="Jun S."/>
            <person name="Lee S.J."/>
            <person name="Kim Y."/>
            <person name="Won Y.J."/>
        </authorList>
    </citation>
    <scope>NUCLEOTIDE SEQUENCE [LARGE SCALE GENOMIC DNA]</scope>
    <source>
        <strain evidence="1">Wonlab-2016</strain>
    </source>
</reference>
<dbReference type="Proteomes" id="UP001519460">
    <property type="component" value="Unassembled WGS sequence"/>
</dbReference>
<name>A0ABD0KVC5_9CAEN</name>
<evidence type="ECO:0000313" key="1">
    <source>
        <dbReference type="EMBL" id="KAK7490722.1"/>
    </source>
</evidence>
<evidence type="ECO:0000313" key="2">
    <source>
        <dbReference type="Proteomes" id="UP001519460"/>
    </source>
</evidence>
<protein>
    <submittedName>
        <fullName evidence="1">Uncharacterized protein</fullName>
    </submittedName>
</protein>
<comment type="caution">
    <text evidence="1">The sequence shown here is derived from an EMBL/GenBank/DDBJ whole genome shotgun (WGS) entry which is preliminary data.</text>
</comment>
<accession>A0ABD0KVC5</accession>
<keyword evidence="2" id="KW-1185">Reference proteome</keyword>
<sequence>MATCDCVVRYPTAVTVSKCSHAGEFKGISSYPSSFRLIDMFKDCHPALEKGFSVKAVGSNGFELDWDLTVADIASFNLKSINFKCNDQDTLKNSGEARNVFCDGLILTSAGGSNEVCEVTFVLIRAK</sequence>
<dbReference type="AlphaFoldDB" id="A0ABD0KVC5"/>
<gene>
    <name evidence="1" type="ORF">BaRGS_00017951</name>
</gene>
<dbReference type="EMBL" id="JACVVK020000123">
    <property type="protein sequence ID" value="KAK7490722.1"/>
    <property type="molecule type" value="Genomic_DNA"/>
</dbReference>
<proteinExistence type="predicted"/>
<organism evidence="1 2">
    <name type="scientific">Batillaria attramentaria</name>
    <dbReference type="NCBI Taxonomy" id="370345"/>
    <lineage>
        <taxon>Eukaryota</taxon>
        <taxon>Metazoa</taxon>
        <taxon>Spiralia</taxon>
        <taxon>Lophotrochozoa</taxon>
        <taxon>Mollusca</taxon>
        <taxon>Gastropoda</taxon>
        <taxon>Caenogastropoda</taxon>
        <taxon>Sorbeoconcha</taxon>
        <taxon>Cerithioidea</taxon>
        <taxon>Batillariidae</taxon>
        <taxon>Batillaria</taxon>
    </lineage>
</organism>